<dbReference type="RefSeq" id="XP_009846926.1">
    <property type="nucleotide sequence ID" value="XM_009848624.1"/>
</dbReference>
<organism evidence="1">
    <name type="scientific">Aphanomyces astaci</name>
    <name type="common">Crayfish plague agent</name>
    <dbReference type="NCBI Taxonomy" id="112090"/>
    <lineage>
        <taxon>Eukaryota</taxon>
        <taxon>Sar</taxon>
        <taxon>Stramenopiles</taxon>
        <taxon>Oomycota</taxon>
        <taxon>Saprolegniomycetes</taxon>
        <taxon>Saprolegniales</taxon>
        <taxon>Verrucalvaceae</taxon>
        <taxon>Aphanomyces</taxon>
    </lineage>
</organism>
<proteinExistence type="predicted"/>
<evidence type="ECO:0008006" key="2">
    <source>
        <dbReference type="Google" id="ProtNLM"/>
    </source>
</evidence>
<dbReference type="OrthoDB" id="78198at2759"/>
<dbReference type="GeneID" id="20821478"/>
<evidence type="ECO:0000313" key="1">
    <source>
        <dbReference type="EMBL" id="ETV63590.1"/>
    </source>
</evidence>
<accession>W4F802</accession>
<gene>
    <name evidence="1" type="ORF">H257_19482</name>
</gene>
<dbReference type="AlphaFoldDB" id="W4F802"/>
<dbReference type="EMBL" id="KI913788">
    <property type="protein sequence ID" value="ETV63590.1"/>
    <property type="molecule type" value="Genomic_DNA"/>
</dbReference>
<reference evidence="1" key="1">
    <citation type="submission" date="2013-12" db="EMBL/GenBank/DDBJ databases">
        <title>The Genome Sequence of Aphanomyces astaci APO3.</title>
        <authorList>
            <consortium name="The Broad Institute Genomics Platform"/>
            <person name="Russ C."/>
            <person name="Tyler B."/>
            <person name="van West P."/>
            <person name="Dieguez-Uribeondo J."/>
            <person name="Young S.K."/>
            <person name="Zeng Q."/>
            <person name="Gargeya S."/>
            <person name="Fitzgerald M."/>
            <person name="Abouelleil A."/>
            <person name="Alvarado L."/>
            <person name="Chapman S.B."/>
            <person name="Gainer-Dewar J."/>
            <person name="Goldberg J."/>
            <person name="Griggs A."/>
            <person name="Gujja S."/>
            <person name="Hansen M."/>
            <person name="Howarth C."/>
            <person name="Imamovic A."/>
            <person name="Ireland A."/>
            <person name="Larimer J."/>
            <person name="McCowan C."/>
            <person name="Murphy C."/>
            <person name="Pearson M."/>
            <person name="Poon T.W."/>
            <person name="Priest M."/>
            <person name="Roberts A."/>
            <person name="Saif S."/>
            <person name="Shea T."/>
            <person name="Sykes S."/>
            <person name="Wortman J."/>
            <person name="Nusbaum C."/>
            <person name="Birren B."/>
        </authorList>
    </citation>
    <scope>NUCLEOTIDE SEQUENCE [LARGE SCALE GENOMIC DNA]</scope>
    <source>
        <strain evidence="1">APO3</strain>
    </source>
</reference>
<name>W4F802_APHAT</name>
<sequence length="262" mass="29807">MTSIAAALLLCRMRRRRRQKRLLQMRLGGSLREGSAIESRALIKHQSDAAWYTMYESRSIIATVSIPPDDFDDLLRVFSVHYTVCSRPGRRGRPPRVQQKHAVLAMLLHYYTAAVEHKTLQELFGVSPTTFSRVLRRAEVALDRALSHMQDAVVRCPSKALQRDWAILTNAKEPLVDGVFAFVDGKNYRVQSPSNTDLQNAHYNGMLTVTECANCFDRVAALFLCDGMSVFRCRWHFDLGSPQLPRLMERWRGQPSPPSTCV</sequence>
<protein>
    <recommendedName>
        <fullName evidence="2">DDE Tnp4 domain-containing protein</fullName>
    </recommendedName>
</protein>
<dbReference type="VEuPathDB" id="FungiDB:H257_19482"/>
<dbReference type="PANTHER" id="PTHR48471">
    <property type="entry name" value="DDE TNP4 DOMAIN-CONTAINING PROTEIN"/>
    <property type="match status" value="1"/>
</dbReference>
<dbReference type="PANTHER" id="PTHR48471:SF1">
    <property type="entry name" value="DDE TNP4 DOMAIN-CONTAINING PROTEIN"/>
    <property type="match status" value="1"/>
</dbReference>